<protein>
    <recommendedName>
        <fullName evidence="3">Holin</fullName>
    </recommendedName>
</protein>
<gene>
    <name evidence="2" type="ORF">S12H4_09451</name>
</gene>
<organism evidence="2">
    <name type="scientific">marine sediment metagenome</name>
    <dbReference type="NCBI Taxonomy" id="412755"/>
    <lineage>
        <taxon>unclassified sequences</taxon>
        <taxon>metagenomes</taxon>
        <taxon>ecological metagenomes</taxon>
    </lineage>
</organism>
<comment type="caution">
    <text evidence="2">The sequence shown here is derived from an EMBL/GenBank/DDBJ whole genome shotgun (WGS) entry which is preliminary data.</text>
</comment>
<evidence type="ECO:0008006" key="3">
    <source>
        <dbReference type="Google" id="ProtNLM"/>
    </source>
</evidence>
<feature type="transmembrane region" description="Helical" evidence="1">
    <location>
        <begin position="12"/>
        <end position="33"/>
    </location>
</feature>
<reference evidence="2" key="1">
    <citation type="journal article" date="2014" name="Front. Microbiol.">
        <title>High frequency of phylogenetically diverse reductive dehalogenase-homologous genes in deep subseafloor sedimentary metagenomes.</title>
        <authorList>
            <person name="Kawai M."/>
            <person name="Futagami T."/>
            <person name="Toyoda A."/>
            <person name="Takaki Y."/>
            <person name="Nishi S."/>
            <person name="Hori S."/>
            <person name="Arai W."/>
            <person name="Tsubouchi T."/>
            <person name="Morono Y."/>
            <person name="Uchiyama I."/>
            <person name="Ito T."/>
            <person name="Fujiyama A."/>
            <person name="Inagaki F."/>
            <person name="Takami H."/>
        </authorList>
    </citation>
    <scope>NUCLEOTIDE SEQUENCE</scope>
    <source>
        <strain evidence="2">Expedition CK06-06</strain>
    </source>
</reference>
<sequence>GDIIMKKNWERVLFGFPTLLFCFALIILDAMGTIDIEKFGYAVIGGWVATLINFYYRKAKKEEKEGGGES</sequence>
<keyword evidence="1" id="KW-0472">Membrane</keyword>
<keyword evidence="1" id="KW-0812">Transmembrane</keyword>
<keyword evidence="1" id="KW-1133">Transmembrane helix</keyword>
<feature type="non-terminal residue" evidence="2">
    <location>
        <position position="1"/>
    </location>
</feature>
<evidence type="ECO:0000313" key="2">
    <source>
        <dbReference type="EMBL" id="GAI71232.1"/>
    </source>
</evidence>
<feature type="transmembrane region" description="Helical" evidence="1">
    <location>
        <begin position="39"/>
        <end position="56"/>
    </location>
</feature>
<dbReference type="EMBL" id="BARW01003836">
    <property type="protein sequence ID" value="GAI71232.1"/>
    <property type="molecule type" value="Genomic_DNA"/>
</dbReference>
<dbReference type="AlphaFoldDB" id="X1QRN9"/>
<accession>X1QRN9</accession>
<proteinExistence type="predicted"/>
<evidence type="ECO:0000256" key="1">
    <source>
        <dbReference type="SAM" id="Phobius"/>
    </source>
</evidence>
<name>X1QRN9_9ZZZZ</name>